<proteinExistence type="predicted"/>
<accession>A0A2P8GG43</accession>
<dbReference type="AlphaFoldDB" id="A0A2P8GG43"/>
<evidence type="ECO:0000313" key="1">
    <source>
        <dbReference type="EMBL" id="PSL32966.1"/>
    </source>
</evidence>
<organism evidence="1 2">
    <name type="scientific">Planomicrobium soli</name>
    <dbReference type="NCBI Taxonomy" id="1176648"/>
    <lineage>
        <taxon>Bacteria</taxon>
        <taxon>Bacillati</taxon>
        <taxon>Bacillota</taxon>
        <taxon>Bacilli</taxon>
        <taxon>Bacillales</taxon>
        <taxon>Caryophanaceae</taxon>
        <taxon>Planomicrobium</taxon>
    </lineage>
</organism>
<reference evidence="1 2" key="1">
    <citation type="submission" date="2018-03" db="EMBL/GenBank/DDBJ databases">
        <title>Genomic Encyclopedia of Type Strains, Phase III (KMG-III): the genomes of soil and plant-associated and newly described type strains.</title>
        <authorList>
            <person name="Whitman W."/>
        </authorList>
    </citation>
    <scope>NUCLEOTIDE SEQUENCE [LARGE SCALE GENOMIC DNA]</scope>
    <source>
        <strain evidence="1 2">CGMCC 1.12259</strain>
    </source>
</reference>
<protein>
    <submittedName>
        <fullName evidence="1">Uncharacterized protein</fullName>
    </submittedName>
</protein>
<evidence type="ECO:0000313" key="2">
    <source>
        <dbReference type="Proteomes" id="UP000242682"/>
    </source>
</evidence>
<dbReference type="EMBL" id="PYAT01000010">
    <property type="protein sequence ID" value="PSL32966.1"/>
    <property type="molecule type" value="Genomic_DNA"/>
</dbReference>
<sequence>MIKDYITDYKKPVLVLPEGTGAYFSDGYVKIIGIKPAFIFKEKIKEELLPSSIQSLRLLS</sequence>
<keyword evidence="2" id="KW-1185">Reference proteome</keyword>
<gene>
    <name evidence="1" type="ORF">B0H99_11076</name>
</gene>
<comment type="caution">
    <text evidence="1">The sequence shown here is derived from an EMBL/GenBank/DDBJ whole genome shotgun (WGS) entry which is preliminary data.</text>
</comment>
<name>A0A2P8GG43_9BACL</name>
<dbReference type="Proteomes" id="UP000242682">
    <property type="component" value="Unassembled WGS sequence"/>
</dbReference>